<keyword evidence="2" id="KW-0813">Transport</keyword>
<dbReference type="AlphaFoldDB" id="A0A9W8MG24"/>
<comment type="subcellular location">
    <subcellularLocation>
        <location evidence="1">Cell membrane</location>
        <topology evidence="1">Multi-pass membrane protein</topology>
    </subcellularLocation>
</comment>
<evidence type="ECO:0000313" key="9">
    <source>
        <dbReference type="EMBL" id="KAJ2930650.1"/>
    </source>
</evidence>
<dbReference type="Proteomes" id="UP001140091">
    <property type="component" value="Unassembled WGS sequence"/>
</dbReference>
<feature type="transmembrane region" description="Helical" evidence="7">
    <location>
        <begin position="214"/>
        <end position="233"/>
    </location>
</feature>
<keyword evidence="6 7" id="KW-0472">Membrane</keyword>
<dbReference type="PANTHER" id="PTHR43302">
    <property type="entry name" value="TRANSPORTER ARSB-RELATED"/>
    <property type="match status" value="1"/>
</dbReference>
<feature type="transmembrane region" description="Helical" evidence="7">
    <location>
        <begin position="49"/>
        <end position="75"/>
    </location>
</feature>
<evidence type="ECO:0000256" key="6">
    <source>
        <dbReference type="ARBA" id="ARBA00023136"/>
    </source>
</evidence>
<organism evidence="9 10">
    <name type="scientific">Candolleomyces eurysporus</name>
    <dbReference type="NCBI Taxonomy" id="2828524"/>
    <lineage>
        <taxon>Eukaryota</taxon>
        <taxon>Fungi</taxon>
        <taxon>Dikarya</taxon>
        <taxon>Basidiomycota</taxon>
        <taxon>Agaricomycotina</taxon>
        <taxon>Agaricomycetes</taxon>
        <taxon>Agaricomycetidae</taxon>
        <taxon>Agaricales</taxon>
        <taxon>Agaricineae</taxon>
        <taxon>Psathyrellaceae</taxon>
        <taxon>Candolleomyces</taxon>
    </lineage>
</organism>
<evidence type="ECO:0000259" key="8">
    <source>
        <dbReference type="Pfam" id="PF03600"/>
    </source>
</evidence>
<evidence type="ECO:0000256" key="7">
    <source>
        <dbReference type="SAM" id="Phobius"/>
    </source>
</evidence>
<proteinExistence type="predicted"/>
<dbReference type="Pfam" id="PF03600">
    <property type="entry name" value="CitMHS"/>
    <property type="match status" value="1"/>
</dbReference>
<reference evidence="9" key="1">
    <citation type="submission" date="2022-06" db="EMBL/GenBank/DDBJ databases">
        <title>Genome Sequence of Candolleomyces eurysporus.</title>
        <authorList>
            <person name="Buettner E."/>
        </authorList>
    </citation>
    <scope>NUCLEOTIDE SEQUENCE</scope>
    <source>
        <strain evidence="9">VTCC 930004</strain>
    </source>
</reference>
<feature type="transmembrane region" description="Helical" evidence="7">
    <location>
        <begin position="468"/>
        <end position="494"/>
    </location>
</feature>
<feature type="transmembrane region" description="Helical" evidence="7">
    <location>
        <begin position="167"/>
        <end position="188"/>
    </location>
</feature>
<keyword evidence="4 7" id="KW-0812">Transmembrane</keyword>
<dbReference type="InterPro" id="IPR004680">
    <property type="entry name" value="Cit_transptr-like_dom"/>
</dbReference>
<dbReference type="GO" id="GO:0055085">
    <property type="term" value="P:transmembrane transport"/>
    <property type="evidence" value="ECO:0007669"/>
    <property type="project" value="InterPro"/>
</dbReference>
<accession>A0A9W8MG24</accession>
<feature type="domain" description="Citrate transporter-like" evidence="8">
    <location>
        <begin position="48"/>
        <end position="239"/>
    </location>
</feature>
<dbReference type="PANTHER" id="PTHR43302:SF5">
    <property type="entry name" value="TRANSPORTER ARSB-RELATED"/>
    <property type="match status" value="1"/>
</dbReference>
<keyword evidence="5 7" id="KW-1133">Transmembrane helix</keyword>
<evidence type="ECO:0000256" key="4">
    <source>
        <dbReference type="ARBA" id="ARBA00022692"/>
    </source>
</evidence>
<evidence type="ECO:0000256" key="1">
    <source>
        <dbReference type="ARBA" id="ARBA00004651"/>
    </source>
</evidence>
<evidence type="ECO:0000256" key="2">
    <source>
        <dbReference type="ARBA" id="ARBA00022448"/>
    </source>
</evidence>
<dbReference type="GO" id="GO:0005886">
    <property type="term" value="C:plasma membrane"/>
    <property type="evidence" value="ECO:0007669"/>
    <property type="project" value="UniProtKB-SubCell"/>
</dbReference>
<dbReference type="OrthoDB" id="442352at2759"/>
<feature type="transmembrane region" description="Helical" evidence="7">
    <location>
        <begin position="506"/>
        <end position="529"/>
    </location>
</feature>
<sequence>MAIAILWASQCLGATQIRNGIVGTGVLLNDSQKAHLLTVHPDNIKPYNILILFVSFAYMAITLDVTGILQAAAFWVSNKGCSSGRKLYFYFYLLITLLSMIVGSDPVILSGTVFMVRYTAATGLNPDAWLISEFAAANTASMVLFVGNPTNAIICEGLRVNHATFTAYTVLPFVACSIACYLVLMLQYRNEKHVPRRLIVSGHLNPREVLRDPVSAIFGTIWLATFLVVAIVLSRFHVDVWKIALPFGGGKFVFDICWDHYRYSTGKIPKFDDRQRNGSLPSNTNSSDSDLHKWAIDSLGNDFQRAHLPRRLFIDAHRQDNESKDDILGDDLQRMESPVPVTRPDPALDKPFPKLLCQLSLKYRKLAAHFPTFFAALPQLPFGLIPFVFSQFILIEALEHQGWINIFSQWLVIASNKQMMPVIWLVGIFGVILCNISGTNIGATILLIKIIRASAFEESTVRAAAVSLAVASNIGAVSFTFSASLVGLLWVAILRDKGIQIKQWKFAMWNALPLFAMSGVGLGVVSAMMEVLY</sequence>
<feature type="transmembrane region" description="Helical" evidence="7">
    <location>
        <begin position="87"/>
        <end position="108"/>
    </location>
</feature>
<name>A0A9W8MG24_9AGAR</name>
<evidence type="ECO:0000256" key="3">
    <source>
        <dbReference type="ARBA" id="ARBA00022475"/>
    </source>
</evidence>
<keyword evidence="3" id="KW-1003">Cell membrane</keyword>
<keyword evidence="10" id="KW-1185">Reference proteome</keyword>
<feature type="transmembrane region" description="Helical" evidence="7">
    <location>
        <begin position="422"/>
        <end position="448"/>
    </location>
</feature>
<gene>
    <name evidence="9" type="ORF">H1R20_g6452</name>
</gene>
<feature type="non-terminal residue" evidence="9">
    <location>
        <position position="533"/>
    </location>
</feature>
<evidence type="ECO:0000313" key="10">
    <source>
        <dbReference type="Proteomes" id="UP001140091"/>
    </source>
</evidence>
<dbReference type="EMBL" id="JANBPK010000826">
    <property type="protein sequence ID" value="KAJ2930650.1"/>
    <property type="molecule type" value="Genomic_DNA"/>
</dbReference>
<comment type="caution">
    <text evidence="9">The sequence shown here is derived from an EMBL/GenBank/DDBJ whole genome shotgun (WGS) entry which is preliminary data.</text>
</comment>
<evidence type="ECO:0000256" key="5">
    <source>
        <dbReference type="ARBA" id="ARBA00022989"/>
    </source>
</evidence>
<protein>
    <recommendedName>
        <fullName evidence="8">Citrate transporter-like domain-containing protein</fullName>
    </recommendedName>
</protein>